<dbReference type="AlphaFoldDB" id="A0ABD1ZTJ6"/>
<comment type="caution">
    <text evidence="8">The sequence shown here is derived from an EMBL/GenBank/DDBJ whole genome shotgun (WGS) entry which is preliminary data.</text>
</comment>
<gene>
    <name evidence="8" type="ORF">R1flu_021852</name>
</gene>
<dbReference type="PANTHER" id="PTHR10381:SF24">
    <property type="entry name" value="ATP-DEPENDENT CLP PROTEASE PROTEOLYTIC SUBUNIT 4, CHLOROPLASTIC"/>
    <property type="match status" value="1"/>
</dbReference>
<dbReference type="PROSITE" id="PS00382">
    <property type="entry name" value="CLP_PROTEASE_HIS"/>
    <property type="match status" value="1"/>
</dbReference>
<dbReference type="PANTHER" id="PTHR10381">
    <property type="entry name" value="ATP-DEPENDENT CLP PROTEASE PROTEOLYTIC SUBUNIT"/>
    <property type="match status" value="1"/>
</dbReference>
<comment type="catalytic activity">
    <reaction evidence="5 6">
        <text>Hydrolysis of proteins to small peptides in the presence of ATP and magnesium. alpha-casein is the usual test substrate. In the absence of ATP, only oligopeptides shorter than five residues are hydrolyzed (such as succinyl-Leu-Tyr-|-NHMec, and Leu-Tyr-Leu-|-Tyr-Trp, in which cleavage of the -Tyr-|-Leu- and -Tyr-|-Trp bonds also occurs).</text>
        <dbReference type="EC" id="3.4.21.92"/>
    </reaction>
</comment>
<evidence type="ECO:0000256" key="7">
    <source>
        <dbReference type="RuleBase" id="RU003567"/>
    </source>
</evidence>
<dbReference type="FunFam" id="3.90.226.10:FF:000001">
    <property type="entry name" value="ATP-dependent Clp protease proteolytic subunit"/>
    <property type="match status" value="1"/>
</dbReference>
<dbReference type="HAMAP" id="MF_00444">
    <property type="entry name" value="ClpP"/>
    <property type="match status" value="1"/>
</dbReference>
<evidence type="ECO:0000256" key="3">
    <source>
        <dbReference type="ARBA" id="ARBA00022801"/>
    </source>
</evidence>
<evidence type="ECO:0000256" key="5">
    <source>
        <dbReference type="ARBA" id="ARBA00034021"/>
    </source>
</evidence>
<evidence type="ECO:0000313" key="9">
    <source>
        <dbReference type="Proteomes" id="UP001605036"/>
    </source>
</evidence>
<dbReference type="GO" id="GO:0004252">
    <property type="term" value="F:serine-type endopeptidase activity"/>
    <property type="evidence" value="ECO:0007669"/>
    <property type="project" value="UniProtKB-EC"/>
</dbReference>
<dbReference type="Pfam" id="PF00574">
    <property type="entry name" value="CLP_protease"/>
    <property type="match status" value="1"/>
</dbReference>
<evidence type="ECO:0000313" key="8">
    <source>
        <dbReference type="EMBL" id="KAL2653724.1"/>
    </source>
</evidence>
<proteinExistence type="inferred from homology"/>
<dbReference type="NCBIfam" id="NF009205">
    <property type="entry name" value="PRK12553.1"/>
    <property type="match status" value="1"/>
</dbReference>
<comment type="similarity">
    <text evidence="1 7">Belongs to the peptidase S14 family.</text>
</comment>
<dbReference type="InterPro" id="IPR001907">
    <property type="entry name" value="ClpP"/>
</dbReference>
<evidence type="ECO:0000256" key="6">
    <source>
        <dbReference type="PROSITE-ProRule" id="PRU10086"/>
    </source>
</evidence>
<dbReference type="GO" id="GO:0009840">
    <property type="term" value="C:chloroplastic endopeptidase Clp complex"/>
    <property type="evidence" value="ECO:0007669"/>
    <property type="project" value="UniProtKB-ARBA"/>
</dbReference>
<dbReference type="PRINTS" id="PR00127">
    <property type="entry name" value="CLPPROTEASEP"/>
</dbReference>
<reference evidence="8 9" key="1">
    <citation type="submission" date="2024-09" db="EMBL/GenBank/DDBJ databases">
        <title>Chromosome-scale assembly of Riccia fluitans.</title>
        <authorList>
            <person name="Paukszto L."/>
            <person name="Sawicki J."/>
            <person name="Karawczyk K."/>
            <person name="Piernik-Szablinska J."/>
            <person name="Szczecinska M."/>
            <person name="Mazdziarz M."/>
        </authorList>
    </citation>
    <scope>NUCLEOTIDE SEQUENCE [LARGE SCALE GENOMIC DNA]</scope>
    <source>
        <strain evidence="8">Rf_01</strain>
        <tissue evidence="8">Aerial parts of the thallus</tissue>
    </source>
</reference>
<name>A0ABD1ZTJ6_9MARC</name>
<dbReference type="GO" id="GO:0006508">
    <property type="term" value="P:proteolysis"/>
    <property type="evidence" value="ECO:0007669"/>
    <property type="project" value="UniProtKB-KW"/>
</dbReference>
<dbReference type="SUPFAM" id="SSF52096">
    <property type="entry name" value="ClpP/crotonase"/>
    <property type="match status" value="1"/>
</dbReference>
<evidence type="ECO:0000256" key="1">
    <source>
        <dbReference type="ARBA" id="ARBA00007039"/>
    </source>
</evidence>
<protein>
    <recommendedName>
        <fullName evidence="7">ATP-dependent Clp protease proteolytic subunit</fullName>
    </recommendedName>
</protein>
<organism evidence="8 9">
    <name type="scientific">Riccia fluitans</name>
    <dbReference type="NCBI Taxonomy" id="41844"/>
    <lineage>
        <taxon>Eukaryota</taxon>
        <taxon>Viridiplantae</taxon>
        <taxon>Streptophyta</taxon>
        <taxon>Embryophyta</taxon>
        <taxon>Marchantiophyta</taxon>
        <taxon>Marchantiopsida</taxon>
        <taxon>Marchantiidae</taxon>
        <taxon>Marchantiales</taxon>
        <taxon>Ricciaceae</taxon>
        <taxon>Riccia</taxon>
    </lineage>
</organism>
<dbReference type="InterPro" id="IPR023562">
    <property type="entry name" value="ClpP/TepA"/>
</dbReference>
<accession>A0ABD1ZTJ6</accession>
<evidence type="ECO:0000256" key="2">
    <source>
        <dbReference type="ARBA" id="ARBA00022670"/>
    </source>
</evidence>
<keyword evidence="9" id="KW-1185">Reference proteome</keyword>
<keyword evidence="3" id="KW-0378">Hydrolase</keyword>
<keyword evidence="2" id="KW-0645">Protease</keyword>
<evidence type="ECO:0000256" key="4">
    <source>
        <dbReference type="ARBA" id="ARBA00022825"/>
    </source>
</evidence>
<dbReference type="InterPro" id="IPR029045">
    <property type="entry name" value="ClpP/crotonase-like_dom_sf"/>
</dbReference>
<keyword evidence="4" id="KW-0720">Serine protease</keyword>
<dbReference type="CDD" id="cd07017">
    <property type="entry name" value="S14_ClpP_2"/>
    <property type="match status" value="1"/>
</dbReference>
<dbReference type="Gene3D" id="3.90.226.10">
    <property type="entry name" value="2-enoyl-CoA Hydratase, Chain A, domain 1"/>
    <property type="match status" value="1"/>
</dbReference>
<dbReference type="GO" id="GO:0009534">
    <property type="term" value="C:chloroplast thylakoid"/>
    <property type="evidence" value="ECO:0007669"/>
    <property type="project" value="UniProtKB-ARBA"/>
</dbReference>
<sequence length="323" mass="33883">MAAAMASTRLLTGGVCTSSSSSCGSGCDVPGASSGSLPFAGGQLLRLQKTSSKGLGVSRKGIQNRKQRDSVVNASALGVGNGLVDVFGGPLGGAMATQSPATAQRSAEADVMGLLLRQRIVFLGHQMDDFVADAIVSQLLLLDAVDPTKDIRLFVNCPGGSISAAMAVYDSIQLCRADVSTIVFGLAASTAAIVVAGGSKGKRFAMPNARIMMHQPLGGASGQAIDVEIQAKEIMYHKTNITRIIAEITGRSTEQVAKDIDRDRYMSPVEAMEYGLLDGVIDQDTIIPLAPNVERVKSRSENLAALEDPKKFLNPDIPDDEIF</sequence>
<dbReference type="InterPro" id="IPR033135">
    <property type="entry name" value="ClpP_His_AS"/>
</dbReference>
<feature type="active site" evidence="6">
    <location>
        <position position="214"/>
    </location>
</feature>
<dbReference type="Proteomes" id="UP001605036">
    <property type="component" value="Unassembled WGS sequence"/>
</dbReference>
<dbReference type="EMBL" id="JBHFFA010000001">
    <property type="protein sequence ID" value="KAL2653724.1"/>
    <property type="molecule type" value="Genomic_DNA"/>
</dbReference>